<feature type="region of interest" description="Disordered" evidence="1">
    <location>
        <begin position="28"/>
        <end position="62"/>
    </location>
</feature>
<name>A0A918YME2_9ACTN</name>
<dbReference type="EMBL" id="BMVG01000017">
    <property type="protein sequence ID" value="GHE08591.1"/>
    <property type="molecule type" value="Genomic_DNA"/>
</dbReference>
<accession>A0A918YME2</accession>
<evidence type="ECO:0000313" key="2">
    <source>
        <dbReference type="EMBL" id="GHE08591.1"/>
    </source>
</evidence>
<gene>
    <name evidence="2" type="ORF">GCM10010339_57940</name>
</gene>
<evidence type="ECO:0000256" key="1">
    <source>
        <dbReference type="SAM" id="MobiDB-lite"/>
    </source>
</evidence>
<comment type="caution">
    <text evidence="2">The sequence shown here is derived from an EMBL/GenBank/DDBJ whole genome shotgun (WGS) entry which is preliminary data.</text>
</comment>
<organism evidence="2 3">
    <name type="scientific">Streptomyces alanosinicus</name>
    <dbReference type="NCBI Taxonomy" id="68171"/>
    <lineage>
        <taxon>Bacteria</taxon>
        <taxon>Bacillati</taxon>
        <taxon>Actinomycetota</taxon>
        <taxon>Actinomycetes</taxon>
        <taxon>Kitasatosporales</taxon>
        <taxon>Streptomycetaceae</taxon>
        <taxon>Streptomyces</taxon>
    </lineage>
</organism>
<proteinExistence type="predicted"/>
<sequence length="62" mass="6359">MATLSGHNRRILGAGRASAWVPLSAADTVWSPTGPQAHKPPASLTTAGTDAASSTHQRAPNR</sequence>
<dbReference type="AlphaFoldDB" id="A0A918YME2"/>
<reference evidence="2" key="2">
    <citation type="submission" date="2020-09" db="EMBL/GenBank/DDBJ databases">
        <authorList>
            <person name="Sun Q."/>
            <person name="Ohkuma M."/>
        </authorList>
    </citation>
    <scope>NUCLEOTIDE SEQUENCE</scope>
    <source>
        <strain evidence="2">JCM 4714</strain>
    </source>
</reference>
<dbReference type="Proteomes" id="UP000655443">
    <property type="component" value="Unassembled WGS sequence"/>
</dbReference>
<keyword evidence="3" id="KW-1185">Reference proteome</keyword>
<feature type="compositionally biased region" description="Polar residues" evidence="1">
    <location>
        <begin position="43"/>
        <end position="62"/>
    </location>
</feature>
<protein>
    <submittedName>
        <fullName evidence="2">Uncharacterized protein</fullName>
    </submittedName>
</protein>
<evidence type="ECO:0000313" key="3">
    <source>
        <dbReference type="Proteomes" id="UP000655443"/>
    </source>
</evidence>
<reference evidence="2" key="1">
    <citation type="journal article" date="2014" name="Int. J. Syst. Evol. Microbiol.">
        <title>Complete genome sequence of Corynebacterium casei LMG S-19264T (=DSM 44701T), isolated from a smear-ripened cheese.</title>
        <authorList>
            <consortium name="US DOE Joint Genome Institute (JGI-PGF)"/>
            <person name="Walter F."/>
            <person name="Albersmeier A."/>
            <person name="Kalinowski J."/>
            <person name="Ruckert C."/>
        </authorList>
    </citation>
    <scope>NUCLEOTIDE SEQUENCE</scope>
    <source>
        <strain evidence="2">JCM 4714</strain>
    </source>
</reference>